<keyword evidence="2" id="KW-1185">Reference proteome</keyword>
<sequence length="70" mass="7645">MESFFVVSVDMVDVVSPVAVVLVESVEVLMVEVLSDTVVDVDSVLLLEQAVAKAIIESRKKADFAMFIRS</sequence>
<accession>A0A927GCW3</accession>
<proteinExistence type="predicted"/>
<gene>
    <name evidence="1" type="ORF">IC230_08625</name>
</gene>
<protein>
    <submittedName>
        <fullName evidence="1">Uncharacterized protein</fullName>
    </submittedName>
</protein>
<dbReference type="Proteomes" id="UP000653797">
    <property type="component" value="Unassembled WGS sequence"/>
</dbReference>
<organism evidence="1 2">
    <name type="scientific">Spirosoma validum</name>
    <dbReference type="NCBI Taxonomy" id="2771355"/>
    <lineage>
        <taxon>Bacteria</taxon>
        <taxon>Pseudomonadati</taxon>
        <taxon>Bacteroidota</taxon>
        <taxon>Cytophagia</taxon>
        <taxon>Cytophagales</taxon>
        <taxon>Cytophagaceae</taxon>
        <taxon>Spirosoma</taxon>
    </lineage>
</organism>
<evidence type="ECO:0000313" key="1">
    <source>
        <dbReference type="EMBL" id="MBD2752950.1"/>
    </source>
</evidence>
<reference evidence="1" key="1">
    <citation type="submission" date="2020-09" db="EMBL/GenBank/DDBJ databases">
        <authorList>
            <person name="Kim M.K."/>
        </authorList>
    </citation>
    <scope>NUCLEOTIDE SEQUENCE</scope>
    <source>
        <strain evidence="1">BT704</strain>
    </source>
</reference>
<evidence type="ECO:0000313" key="2">
    <source>
        <dbReference type="Proteomes" id="UP000653797"/>
    </source>
</evidence>
<dbReference type="AlphaFoldDB" id="A0A927GCW3"/>
<name>A0A927GCW3_9BACT</name>
<dbReference type="EMBL" id="JACXAA010000002">
    <property type="protein sequence ID" value="MBD2752950.1"/>
    <property type="molecule type" value="Genomic_DNA"/>
</dbReference>
<comment type="caution">
    <text evidence="1">The sequence shown here is derived from an EMBL/GenBank/DDBJ whole genome shotgun (WGS) entry which is preliminary data.</text>
</comment>